<evidence type="ECO:0000313" key="11">
    <source>
        <dbReference type="Proteomes" id="UP000542125"/>
    </source>
</evidence>
<feature type="domain" description="Methyltransferase type 11" evidence="9">
    <location>
        <begin position="59"/>
        <end position="173"/>
    </location>
</feature>
<dbReference type="GO" id="GO:0010340">
    <property type="term" value="F:carboxyl-O-methyltransferase activity"/>
    <property type="evidence" value="ECO:0007669"/>
    <property type="project" value="UniProtKB-UniRule"/>
</dbReference>
<dbReference type="HAMAP" id="MF_00835">
    <property type="entry name" value="BioC"/>
    <property type="match status" value="1"/>
</dbReference>
<dbReference type="InterPro" id="IPR013216">
    <property type="entry name" value="Methyltransf_11"/>
</dbReference>
<dbReference type="UniPathway" id="UPA00078"/>
<dbReference type="InterPro" id="IPR029063">
    <property type="entry name" value="SAM-dependent_MTases_sf"/>
</dbReference>
<dbReference type="Gene3D" id="3.40.50.150">
    <property type="entry name" value="Vaccinia Virus protein VP39"/>
    <property type="match status" value="1"/>
</dbReference>
<evidence type="ECO:0000256" key="1">
    <source>
        <dbReference type="ARBA" id="ARBA00000852"/>
    </source>
</evidence>
<evidence type="ECO:0000256" key="4">
    <source>
        <dbReference type="ARBA" id="ARBA00022603"/>
    </source>
</evidence>
<dbReference type="GO" id="GO:0009102">
    <property type="term" value="P:biotin biosynthetic process"/>
    <property type="evidence" value="ECO:0007669"/>
    <property type="project" value="UniProtKB-UniRule"/>
</dbReference>
<dbReference type="GO" id="GO:0008757">
    <property type="term" value="F:S-adenosylmethionine-dependent methyltransferase activity"/>
    <property type="evidence" value="ECO:0007669"/>
    <property type="project" value="InterPro"/>
</dbReference>
<evidence type="ECO:0000256" key="6">
    <source>
        <dbReference type="ARBA" id="ARBA00022691"/>
    </source>
</evidence>
<keyword evidence="11" id="KW-1185">Reference proteome</keyword>
<evidence type="ECO:0000256" key="7">
    <source>
        <dbReference type="ARBA" id="ARBA00022756"/>
    </source>
</evidence>
<dbReference type="InterPro" id="IPR050602">
    <property type="entry name" value="Malonyl-ACP_OMT"/>
</dbReference>
<comment type="function">
    <text evidence="8">Converts the free carboxyl group of a malonyl-thioester to its methyl ester by transfer of a methyl group from S-adenosyl-L-methionine (SAM). It allows to synthesize pimeloyl-ACP via the fatty acid synthetic pathway.</text>
</comment>
<comment type="catalytic activity">
    <reaction evidence="1 8">
        <text>malonyl-[ACP] + S-adenosyl-L-methionine = malonyl-[ACP] methyl ester + S-adenosyl-L-homocysteine</text>
        <dbReference type="Rhea" id="RHEA:17105"/>
        <dbReference type="Rhea" id="RHEA-COMP:9623"/>
        <dbReference type="Rhea" id="RHEA-COMP:9954"/>
        <dbReference type="ChEBI" id="CHEBI:57856"/>
        <dbReference type="ChEBI" id="CHEBI:59789"/>
        <dbReference type="ChEBI" id="CHEBI:78449"/>
        <dbReference type="ChEBI" id="CHEBI:78845"/>
        <dbReference type="EC" id="2.1.1.197"/>
    </reaction>
</comment>
<dbReference type="PANTHER" id="PTHR13090:SF1">
    <property type="entry name" value="ARGININE-HYDROXYLASE NDUFAF5, MITOCHONDRIAL"/>
    <property type="match status" value="1"/>
</dbReference>
<evidence type="ECO:0000256" key="5">
    <source>
        <dbReference type="ARBA" id="ARBA00022679"/>
    </source>
</evidence>
<dbReference type="GO" id="GO:0032259">
    <property type="term" value="P:methylation"/>
    <property type="evidence" value="ECO:0007669"/>
    <property type="project" value="UniProtKB-KW"/>
</dbReference>
<comment type="pathway">
    <text evidence="2 8">Cofactor biosynthesis; biotin biosynthesis.</text>
</comment>
<keyword evidence="5 8" id="KW-0808">Transferase</keyword>
<evidence type="ECO:0000313" key="10">
    <source>
        <dbReference type="EMBL" id="NYE81662.1"/>
    </source>
</evidence>
<dbReference type="EMBL" id="JACBYR010000001">
    <property type="protein sequence ID" value="NYE81662.1"/>
    <property type="molecule type" value="Genomic_DNA"/>
</dbReference>
<dbReference type="RefSeq" id="WP_179583810.1">
    <property type="nucleotide sequence ID" value="NZ_JACBYR010000001.1"/>
</dbReference>
<keyword evidence="4 8" id="KW-0489">Methyltransferase</keyword>
<reference evidence="10 11" key="1">
    <citation type="submission" date="2020-07" db="EMBL/GenBank/DDBJ databases">
        <title>Genomic Encyclopedia of Type Strains, Phase IV (KMG-V): Genome sequencing to study the core and pangenomes of soil and plant-associated prokaryotes.</title>
        <authorList>
            <person name="Whitman W."/>
        </authorList>
    </citation>
    <scope>NUCLEOTIDE SEQUENCE [LARGE SCALE GENOMIC DNA]</scope>
    <source>
        <strain evidence="10 11">SAS40</strain>
    </source>
</reference>
<name>A0A7Y9LKM0_9BURK</name>
<comment type="similarity">
    <text evidence="8">Belongs to the methyltransferase superfamily.</text>
</comment>
<comment type="caution">
    <text evidence="10">The sequence shown here is derived from an EMBL/GenBank/DDBJ whole genome shotgun (WGS) entry which is preliminary data.</text>
</comment>
<dbReference type="SUPFAM" id="SSF53335">
    <property type="entry name" value="S-adenosyl-L-methionine-dependent methyltransferases"/>
    <property type="match status" value="1"/>
</dbReference>
<sequence>MPAAAPAARLPALPLVGRHVVRQFDRRGDLEEAQFLYGEIARRMLERLDYIRVDPAALLDAGCGAGAALPVLRERYPAAHYTGVDLSPSLLDHARRKFQPSAVARMRQSVMGLVGRAGSTAPDFLEADLAATGLPPEQFDMVWSNLALHWHAEPHHVLEEWRRVLKVGGLVMFSCLGPNTFKQLRDAVGQAGLDTATPPFVDMHDFGDLLIESGFADPVMDQEILTLTYNDPASLLLDVRRLGGNPAAGRRRGLAGRAWRDRLAAALDAQRAPDGRIHLTLEVAYGHAWRAGSHKLATGETRLSVASIGRSAKR</sequence>
<proteinExistence type="inferred from homology"/>
<accession>A0A7Y9LKM0</accession>
<keyword evidence="6 8" id="KW-0949">S-adenosyl-L-methionine</keyword>
<protein>
    <recommendedName>
        <fullName evidence="3 8">Malonyl-[acyl-carrier protein] O-methyltransferase</fullName>
        <shortName evidence="8">Malonyl-ACP O-methyltransferase</shortName>
        <ecNumber evidence="3 8">2.1.1.197</ecNumber>
    </recommendedName>
    <alternativeName>
        <fullName evidence="8">Biotin synthesis protein BioC</fullName>
    </alternativeName>
</protein>
<dbReference type="InterPro" id="IPR011814">
    <property type="entry name" value="BioC"/>
</dbReference>
<evidence type="ECO:0000256" key="2">
    <source>
        <dbReference type="ARBA" id="ARBA00004746"/>
    </source>
</evidence>
<dbReference type="Proteomes" id="UP000542125">
    <property type="component" value="Unassembled WGS sequence"/>
</dbReference>
<keyword evidence="7 8" id="KW-0093">Biotin biosynthesis</keyword>
<evidence type="ECO:0000256" key="8">
    <source>
        <dbReference type="HAMAP-Rule" id="MF_00835"/>
    </source>
</evidence>
<dbReference type="AlphaFoldDB" id="A0A7Y9LKM0"/>
<organism evidence="10 11">
    <name type="scientific">Pigmentiphaga litoralis</name>
    <dbReference type="NCBI Taxonomy" id="516702"/>
    <lineage>
        <taxon>Bacteria</taxon>
        <taxon>Pseudomonadati</taxon>
        <taxon>Pseudomonadota</taxon>
        <taxon>Betaproteobacteria</taxon>
        <taxon>Burkholderiales</taxon>
        <taxon>Alcaligenaceae</taxon>
        <taxon>Pigmentiphaga</taxon>
    </lineage>
</organism>
<gene>
    <name evidence="8" type="primary">bioC</name>
    <name evidence="10" type="ORF">FHW18_000933</name>
</gene>
<dbReference type="PANTHER" id="PTHR13090">
    <property type="entry name" value="ARGININE-HYDROXYLASE NDUFAF5, MITOCHONDRIAL"/>
    <property type="match status" value="1"/>
</dbReference>
<evidence type="ECO:0000259" key="9">
    <source>
        <dbReference type="Pfam" id="PF08241"/>
    </source>
</evidence>
<dbReference type="Pfam" id="PF08241">
    <property type="entry name" value="Methyltransf_11"/>
    <property type="match status" value="1"/>
</dbReference>
<dbReference type="EC" id="2.1.1.197" evidence="3 8"/>
<evidence type="ECO:0000256" key="3">
    <source>
        <dbReference type="ARBA" id="ARBA00012327"/>
    </source>
</evidence>
<dbReference type="GO" id="GO:0102130">
    <property type="term" value="F:malonyl-CoA methyltransferase activity"/>
    <property type="evidence" value="ECO:0007669"/>
    <property type="project" value="UniProtKB-EC"/>
</dbReference>
<dbReference type="CDD" id="cd02440">
    <property type="entry name" value="AdoMet_MTases"/>
    <property type="match status" value="1"/>
</dbReference>